<feature type="region of interest" description="Disordered" evidence="1">
    <location>
        <begin position="373"/>
        <end position="544"/>
    </location>
</feature>
<feature type="compositionally biased region" description="Basic residues" evidence="1">
    <location>
        <begin position="387"/>
        <end position="401"/>
    </location>
</feature>
<dbReference type="EMBL" id="JAXOVC010000007">
    <property type="protein sequence ID" value="KAK4498708.1"/>
    <property type="molecule type" value="Genomic_DNA"/>
</dbReference>
<feature type="compositionally biased region" description="Acidic residues" evidence="1">
    <location>
        <begin position="405"/>
        <end position="427"/>
    </location>
</feature>
<dbReference type="Proteomes" id="UP001305779">
    <property type="component" value="Unassembled WGS sequence"/>
</dbReference>
<feature type="compositionally biased region" description="Basic and acidic residues" evidence="1">
    <location>
        <begin position="34"/>
        <end position="43"/>
    </location>
</feature>
<feature type="compositionally biased region" description="Basic residues" evidence="1">
    <location>
        <begin position="436"/>
        <end position="445"/>
    </location>
</feature>
<evidence type="ECO:0000256" key="1">
    <source>
        <dbReference type="SAM" id="MobiDB-lite"/>
    </source>
</evidence>
<gene>
    <name evidence="2" type="ORF">PRZ48_009218</name>
</gene>
<feature type="compositionally biased region" description="Low complexity" evidence="1">
    <location>
        <begin position="460"/>
        <end position="473"/>
    </location>
</feature>
<protein>
    <recommendedName>
        <fullName evidence="4">Zinc finger PHD-type domain-containing protein</fullName>
    </recommendedName>
</protein>
<feature type="region of interest" description="Disordered" evidence="1">
    <location>
        <begin position="601"/>
        <end position="649"/>
    </location>
</feature>
<feature type="compositionally biased region" description="Acidic residues" evidence="1">
    <location>
        <begin position="499"/>
        <end position="510"/>
    </location>
</feature>
<keyword evidence="3" id="KW-1185">Reference proteome</keyword>
<feature type="region of interest" description="Disordered" evidence="1">
    <location>
        <begin position="1"/>
        <end position="43"/>
    </location>
</feature>
<proteinExistence type="predicted"/>
<name>A0ABR0EBX0_ZASCE</name>
<evidence type="ECO:0000313" key="2">
    <source>
        <dbReference type="EMBL" id="KAK4498708.1"/>
    </source>
</evidence>
<feature type="compositionally biased region" description="Low complexity" evidence="1">
    <location>
        <begin position="373"/>
        <end position="386"/>
    </location>
</feature>
<reference evidence="2 3" key="1">
    <citation type="journal article" date="2023" name="G3 (Bethesda)">
        <title>A chromosome-level genome assembly of Zasmidium syzygii isolated from banana leaves.</title>
        <authorList>
            <person name="van Westerhoven A.C."/>
            <person name="Mehrabi R."/>
            <person name="Talebi R."/>
            <person name="Steentjes M.B.F."/>
            <person name="Corcolon B."/>
            <person name="Chong P.A."/>
            <person name="Kema G.H.J."/>
            <person name="Seidl M.F."/>
        </authorList>
    </citation>
    <scope>NUCLEOTIDE SEQUENCE [LARGE SCALE GENOMIC DNA]</scope>
    <source>
        <strain evidence="2 3">P124</strain>
    </source>
</reference>
<evidence type="ECO:0008006" key="4">
    <source>
        <dbReference type="Google" id="ProtNLM"/>
    </source>
</evidence>
<evidence type="ECO:0000313" key="3">
    <source>
        <dbReference type="Proteomes" id="UP001305779"/>
    </source>
</evidence>
<comment type="caution">
    <text evidence="2">The sequence shown here is derived from an EMBL/GenBank/DDBJ whole genome shotgun (WGS) entry which is preliminary data.</text>
</comment>
<organism evidence="2 3">
    <name type="scientific">Zasmidium cellare</name>
    <name type="common">Wine cellar mold</name>
    <name type="synonym">Racodium cellare</name>
    <dbReference type="NCBI Taxonomy" id="395010"/>
    <lineage>
        <taxon>Eukaryota</taxon>
        <taxon>Fungi</taxon>
        <taxon>Dikarya</taxon>
        <taxon>Ascomycota</taxon>
        <taxon>Pezizomycotina</taxon>
        <taxon>Dothideomycetes</taxon>
        <taxon>Dothideomycetidae</taxon>
        <taxon>Mycosphaerellales</taxon>
        <taxon>Mycosphaerellaceae</taxon>
        <taxon>Zasmidium</taxon>
    </lineage>
</organism>
<sequence>MASDNDHGGNVGGVDTRPPGEIEQQSAVLAPEAALRDPETVPHRNDEVEYDSEFGEVGTFSFDNLPPLEEMVHPADTSVNANHHHDATPERNNTPTVRFSFEDAQPNSTTTFGGLTAQSDGVNMAQTSASAPASSPTSHTAFPLSLHDATIKCVCPPGTTRLAKDIVFLGANKGGPVWAHLPCKPFTTNMPAEKAEQIKALINAAGTPDISEHVTKMLGHAPNEQQQLFIKHFTSTFHCDGPCENPKPRSEFFLCKKCCAWQHKPCMLYGDRQDRGGPVCNRCYMSFLLHRDEIVDWQRQRLLLAVKEGYIYLNNPENRHQEWRRAWIRRWLARFFEHNQGVLHAYNVARKKAERAAAIQAYYSRYSRVRVMPQTGQTQPTQAQSASKKKTSARKQSKQKKAPAQEDEDDDVQMEDVQQVDEGDSDEIVVASSAKSKGKSAKSKAKPTPARSTTKKAGSKRQPSSSLSPSPLAKKSKKPEPKSRAPRKSAPTFGRFDFSDGDDEDDDDAEQPLAQRNIVPQADRRGNTAPSKSTVSCRCPGKAPTARDCFKCRDCGMLQHYACATDIKDGLSVVCNFCHVRSPGPSPEPPPARRLPLQAPATVKQAPKPKPKAKAVSFQPPPPPPQQTVKPPQQTVQPSQQKVQPPQKYDPALKDEVDHLCSTVLWREYCSIPFPDEEEPPDPNSGPAPPTWLAECQNRLMTLLASAGQEKTSKYLAPALAAWPRQNGQIMKALRELAIEEIFYGTFMRKRKDLGVLLEVLGLEEKGSVWKVR</sequence>
<feature type="compositionally biased region" description="Low complexity" evidence="1">
    <location>
        <begin position="627"/>
        <end position="647"/>
    </location>
</feature>
<accession>A0ABR0EBX0</accession>